<reference evidence="2" key="2">
    <citation type="submission" date="2020-09" db="EMBL/GenBank/DDBJ databases">
        <authorList>
            <person name="Sun Q."/>
            <person name="Ohkuma M."/>
        </authorList>
    </citation>
    <scope>NUCLEOTIDE SEQUENCE</scope>
    <source>
        <strain evidence="2">JCM 17251</strain>
    </source>
</reference>
<proteinExistence type="predicted"/>
<name>A0A917XRZ0_9BACI</name>
<accession>A0A917XRZ0</accession>
<protein>
    <recommendedName>
        <fullName evidence="4">DUF4181 domain-containing protein</fullName>
    </recommendedName>
</protein>
<dbReference type="RefSeq" id="WP_188855811.1">
    <property type="nucleotide sequence ID" value="NZ_BMOS01000002.1"/>
</dbReference>
<evidence type="ECO:0000313" key="2">
    <source>
        <dbReference type="EMBL" id="GGN50390.1"/>
    </source>
</evidence>
<gene>
    <name evidence="2" type="ORF">GCM10007971_03890</name>
</gene>
<evidence type="ECO:0000313" key="3">
    <source>
        <dbReference type="Proteomes" id="UP000624041"/>
    </source>
</evidence>
<sequence>MKQTYEKVIQIELLTLGLSVVLGFIALFQSSIFLVIFSFYLLSISLICDAYSHQYTSSRMLQGKKQLIRAVVILLLASALFFL</sequence>
<comment type="caution">
    <text evidence="2">The sequence shown here is derived from an EMBL/GenBank/DDBJ whole genome shotgun (WGS) entry which is preliminary data.</text>
</comment>
<keyword evidence="1" id="KW-0472">Membrane</keyword>
<evidence type="ECO:0008006" key="4">
    <source>
        <dbReference type="Google" id="ProtNLM"/>
    </source>
</evidence>
<feature type="transmembrane region" description="Helical" evidence="1">
    <location>
        <begin position="67"/>
        <end position="82"/>
    </location>
</feature>
<reference evidence="2" key="1">
    <citation type="journal article" date="2014" name="Int. J. Syst. Evol. Microbiol.">
        <title>Complete genome sequence of Corynebacterium casei LMG S-19264T (=DSM 44701T), isolated from a smear-ripened cheese.</title>
        <authorList>
            <consortium name="US DOE Joint Genome Institute (JGI-PGF)"/>
            <person name="Walter F."/>
            <person name="Albersmeier A."/>
            <person name="Kalinowski J."/>
            <person name="Ruckert C."/>
        </authorList>
    </citation>
    <scope>NUCLEOTIDE SEQUENCE</scope>
    <source>
        <strain evidence="2">JCM 17251</strain>
    </source>
</reference>
<keyword evidence="1" id="KW-1133">Transmembrane helix</keyword>
<evidence type="ECO:0000256" key="1">
    <source>
        <dbReference type="SAM" id="Phobius"/>
    </source>
</evidence>
<feature type="transmembrane region" description="Helical" evidence="1">
    <location>
        <begin position="20"/>
        <end position="47"/>
    </location>
</feature>
<dbReference type="Proteomes" id="UP000624041">
    <property type="component" value="Unassembled WGS sequence"/>
</dbReference>
<dbReference type="AlphaFoldDB" id="A0A917XRZ0"/>
<keyword evidence="3" id="KW-1185">Reference proteome</keyword>
<keyword evidence="1" id="KW-0812">Transmembrane</keyword>
<organism evidence="2 3">
    <name type="scientific">Oceanobacillus indicireducens</name>
    <dbReference type="NCBI Taxonomy" id="1004261"/>
    <lineage>
        <taxon>Bacteria</taxon>
        <taxon>Bacillati</taxon>
        <taxon>Bacillota</taxon>
        <taxon>Bacilli</taxon>
        <taxon>Bacillales</taxon>
        <taxon>Bacillaceae</taxon>
        <taxon>Oceanobacillus</taxon>
    </lineage>
</organism>
<dbReference type="EMBL" id="BMOS01000002">
    <property type="protein sequence ID" value="GGN50390.1"/>
    <property type="molecule type" value="Genomic_DNA"/>
</dbReference>